<proteinExistence type="predicted"/>
<gene>
    <name evidence="1" type="ORF">DXN05_03605</name>
</gene>
<evidence type="ECO:0000313" key="2">
    <source>
        <dbReference type="Proteomes" id="UP000261284"/>
    </source>
</evidence>
<organism evidence="1 2">
    <name type="scientific">Deminuibacter soli</name>
    <dbReference type="NCBI Taxonomy" id="2291815"/>
    <lineage>
        <taxon>Bacteria</taxon>
        <taxon>Pseudomonadati</taxon>
        <taxon>Bacteroidota</taxon>
        <taxon>Chitinophagia</taxon>
        <taxon>Chitinophagales</taxon>
        <taxon>Chitinophagaceae</taxon>
        <taxon>Deminuibacter</taxon>
    </lineage>
</organism>
<reference evidence="1 2" key="1">
    <citation type="submission" date="2018-08" db="EMBL/GenBank/DDBJ databases">
        <title>Chitinophagaceae sp. K23C18032701, a novel bacterium isolated from forest soil.</title>
        <authorList>
            <person name="Wang C."/>
        </authorList>
    </citation>
    <scope>NUCLEOTIDE SEQUENCE [LARGE SCALE GENOMIC DNA]</scope>
    <source>
        <strain evidence="1 2">K23C18032701</strain>
    </source>
</reference>
<dbReference type="OrthoDB" id="8482106at2"/>
<accession>A0A3E1NQ65</accession>
<sequence length="104" mass="11754">MKKFFIPFANSPAEAEEAYGLIKESLQAQGNKISDMRIASISFRHEGKVYYEEVGEQSERIGETIIAIFRTDRLFLVLSKNRGIVKGEPMLVGLHEVTETTLFS</sequence>
<name>A0A3E1NQ65_9BACT</name>
<keyword evidence="2" id="KW-1185">Reference proteome</keyword>
<dbReference type="Proteomes" id="UP000261284">
    <property type="component" value="Unassembled WGS sequence"/>
</dbReference>
<dbReference type="EMBL" id="QTJU01000001">
    <property type="protein sequence ID" value="RFM30071.1"/>
    <property type="molecule type" value="Genomic_DNA"/>
</dbReference>
<protein>
    <submittedName>
        <fullName evidence="1">Uncharacterized protein</fullName>
    </submittedName>
</protein>
<comment type="caution">
    <text evidence="1">The sequence shown here is derived from an EMBL/GenBank/DDBJ whole genome shotgun (WGS) entry which is preliminary data.</text>
</comment>
<dbReference type="AlphaFoldDB" id="A0A3E1NQ65"/>
<evidence type="ECO:0000313" key="1">
    <source>
        <dbReference type="EMBL" id="RFM30071.1"/>
    </source>
</evidence>
<dbReference type="RefSeq" id="WP_147313831.1">
    <property type="nucleotide sequence ID" value="NZ_QTJU01000001.1"/>
</dbReference>